<dbReference type="RefSeq" id="WP_109876128.1">
    <property type="nucleotide sequence ID" value="NZ_AP026695.1"/>
</dbReference>
<dbReference type="GeneID" id="76209605"/>
<dbReference type="Pfam" id="PF00932">
    <property type="entry name" value="LTD"/>
    <property type="match status" value="1"/>
</dbReference>
<dbReference type="Gene3D" id="2.60.40.1930">
    <property type="match status" value="1"/>
</dbReference>
<reference evidence="2 3" key="1">
    <citation type="submission" date="2018-05" db="EMBL/GenBank/DDBJ databases">
        <title>genome sequencing of Nitrosopumilus sp. NM25.</title>
        <authorList>
            <person name="Mori K."/>
            <person name="Nakagawa T."/>
        </authorList>
    </citation>
    <scope>NUCLEOTIDE SEQUENCE [LARGE SCALE GENOMIC DNA]</scope>
    <source>
        <strain evidence="2 3">NM25</strain>
    </source>
</reference>
<feature type="domain" description="LTD" evidence="1">
    <location>
        <begin position="20"/>
        <end position="125"/>
    </location>
</feature>
<proteinExistence type="predicted"/>
<keyword evidence="3" id="KW-1185">Reference proteome</keyword>
<name>A0A2S2KPC0_9ARCH</name>
<dbReference type="PROSITE" id="PS51841">
    <property type="entry name" value="LTD"/>
    <property type="match status" value="1"/>
</dbReference>
<dbReference type="Gene3D" id="2.60.40.1260">
    <property type="entry name" value="Lamin Tail domain"/>
    <property type="match status" value="1"/>
</dbReference>
<evidence type="ECO:0000313" key="3">
    <source>
        <dbReference type="Proteomes" id="UP000245829"/>
    </source>
</evidence>
<dbReference type="OrthoDB" id="148134at2157"/>
<evidence type="ECO:0000313" key="2">
    <source>
        <dbReference type="EMBL" id="GBH33479.1"/>
    </source>
</evidence>
<dbReference type="Proteomes" id="UP000245829">
    <property type="component" value="Unassembled WGS sequence"/>
</dbReference>
<dbReference type="EMBL" id="BGKI01000001">
    <property type="protein sequence ID" value="GBH33479.1"/>
    <property type="molecule type" value="Genomic_DNA"/>
</dbReference>
<dbReference type="AlphaFoldDB" id="A0A2S2KPC0"/>
<organism evidence="2 3">
    <name type="scientific">Nitrosopumilus zosterae</name>
    <dbReference type="NCBI Taxonomy" id="718286"/>
    <lineage>
        <taxon>Archaea</taxon>
        <taxon>Nitrososphaerota</taxon>
        <taxon>Nitrososphaeria</taxon>
        <taxon>Nitrosopumilales</taxon>
        <taxon>Nitrosopumilaceae</taxon>
        <taxon>Nitrosopumilus</taxon>
    </lineage>
</organism>
<protein>
    <recommendedName>
        <fullName evidence="1">LTD domain-containing protein</fullName>
    </recommendedName>
</protein>
<dbReference type="InterPro" id="IPR001322">
    <property type="entry name" value="Lamin_tail_dom"/>
</dbReference>
<dbReference type="InterPro" id="IPR036415">
    <property type="entry name" value="Lamin_tail_dom_sf"/>
</dbReference>
<evidence type="ECO:0000259" key="1">
    <source>
        <dbReference type="PROSITE" id="PS51841"/>
    </source>
</evidence>
<dbReference type="SUPFAM" id="SSF74853">
    <property type="entry name" value="Lamin A/C globular tail domain"/>
    <property type="match status" value="1"/>
</dbReference>
<accession>A0A2S2KPC0</accession>
<comment type="caution">
    <text evidence="2">The sequence shown here is derived from an EMBL/GenBank/DDBJ whole genome shotgun (WGS) entry which is preliminary data.</text>
</comment>
<sequence>MKSNLFLVLSLFLLVALVVPVYAQTNSEHVVINEVDINPPGNDAISVSEWVELYNPTNSNVDLSGWKVASTTVLKKTMTIPSGTIIQPGQFLTYSYQSVWFTDSNESVELLDKNGVVIDKTPLLADIQNDFKSWQRIYDGYDSDSSDDWKFVTSTAGSSNGKLVETQDSDEITVTLSTDKSSYLFGQTATIKGSVSEEVFIVKPFFQSEPIKVNISGPDYSQSLTLYPDLNLNYKTSLNLHQVLGINEGEYTVSVSYAGSTAKTNFLVGYELAEQKTKGDSSLSIITDKSQYIPGQLVSITGLTSETIPFEGMKVTVKDPHGKVVSSGNLYPTKDKFSTSLFLTTVSPVYGTYEVYAEYFDKSALVTFEVIKDVKEDKLISLWTDKEVYGLGETVTITGRLNDKWVDSFNLEIVQTKNLSLGGTTGGGSTLKILDVVRLDGDSKFQYSFKIPQSDSRLGGYSINVNKDIGSATKFIQVVKDPSTYVKSNVPLTVFTDKPLYDFGADKKLIITGQIANTVSRASFETAPVKVTILTEDGKPLQITGSANTGNLSTRGVSIDYDFTAIPESSGIFTVTIDLNKLIFSEGKYVVKAQYEGLLATNSFEIANSLDLKSGAIISLDKEVYGLGETVHLTGILPPTGDRSVVITITRPDGTRTDLGATVHEQRFTFDWKIPIAEKTQNLKTDVKERDVTKSNFGIYKIKISTSSESKSLFFKVSPDPQNDSLSKTPVFVTTEKSLYKTGEKLKVTGNIIKRVQGDQGLVVPERILIKVLDGTFPYKQIHESSVYPTQGGDFSSLFDLPATVFREGSYTVKALYGNAIASSTFTVVNDFAFGIDAPLSLLLSTDKSEYYPGDVVVITGKPNKLIYLEKFEVSVAKKTGNEITCGSFICGKNSGPVTTIRPSSSGSFTYHFTIPSDASAIGSYEALVDADFEAKSIKFNVIEKPKIPKVDTIIEKENRVAENMISVFTSEKIVNDVTIAPRVFSGSLITPTRGDESSVNIKVSTGTGICIIGPDTECLVSESTRKPGQIYDVVEVDGTVLNVRYSGPDVRLEKFSILPESADGFLSDANWDVEIIKDDQASRFYYKITYKTLE</sequence>
<gene>
    <name evidence="2" type="ORF">NZNM25_02700</name>
</gene>